<sequence length="418" mass="45611">MSDRLPLTQHIDTLYPIARVLVGDKTAPRLIRETYRRASSTPVEERPDDVEAWLVQLILEVRAGEGTMPVADDANVREAADKPSLADTRGFRHEVARGVAERALPVALAACSEQERALLTLYVSGTRTNDVLAPIAKTIASDIETALDEAYGELRAALRDILSGPERMLIDTALPDARLEEVLTAYVTDTYHPAPARLRSEVAALVRREAARLRGEEPDADSLRKDRERRISVHLRRTGLALLILTVIGAAAYGAATWLTPTPTSDPPPASVSLTEFSAHQVSGVEPLVRSSDPDSIAAVIGNRFNRSVQIPTIDGARVTSIGALTVDSATVPVILYTDTTTTSSITTYVYSYALIDRVERIDKLDDDLARGLDTADSLISRRVDDTQISLWRHRDDIFVAVTPAAVDSLAKRIRPTP</sequence>
<protein>
    <submittedName>
        <fullName evidence="2">Uncharacterized protein</fullName>
    </submittedName>
</protein>
<feature type="transmembrane region" description="Helical" evidence="1">
    <location>
        <begin position="239"/>
        <end position="259"/>
    </location>
</feature>
<dbReference type="AlphaFoldDB" id="A0A2A8CZ46"/>
<keyword evidence="1" id="KW-0472">Membrane</keyword>
<name>A0A2A8CZ46_9BACT</name>
<organism evidence="2 3">
    <name type="scientific">Longibacter salinarum</name>
    <dbReference type="NCBI Taxonomy" id="1850348"/>
    <lineage>
        <taxon>Bacteria</taxon>
        <taxon>Pseudomonadati</taxon>
        <taxon>Rhodothermota</taxon>
        <taxon>Rhodothermia</taxon>
        <taxon>Rhodothermales</taxon>
        <taxon>Salisaetaceae</taxon>
        <taxon>Longibacter</taxon>
    </lineage>
</organism>
<dbReference type="RefSeq" id="WP_098075088.1">
    <property type="nucleotide sequence ID" value="NZ_PDEQ01000003.1"/>
</dbReference>
<accession>A0A2A8CZ46</accession>
<keyword evidence="1" id="KW-1133">Transmembrane helix</keyword>
<gene>
    <name evidence="2" type="ORF">CRI94_07675</name>
</gene>
<dbReference type="OrthoDB" id="1496322at2"/>
<keyword evidence="3" id="KW-1185">Reference proteome</keyword>
<keyword evidence="1" id="KW-0812">Transmembrane</keyword>
<evidence type="ECO:0000313" key="3">
    <source>
        <dbReference type="Proteomes" id="UP000220102"/>
    </source>
</evidence>
<proteinExistence type="predicted"/>
<evidence type="ECO:0000313" key="2">
    <source>
        <dbReference type="EMBL" id="PEN13926.1"/>
    </source>
</evidence>
<dbReference type="EMBL" id="PDEQ01000003">
    <property type="protein sequence ID" value="PEN13926.1"/>
    <property type="molecule type" value="Genomic_DNA"/>
</dbReference>
<dbReference type="Proteomes" id="UP000220102">
    <property type="component" value="Unassembled WGS sequence"/>
</dbReference>
<comment type="caution">
    <text evidence="2">The sequence shown here is derived from an EMBL/GenBank/DDBJ whole genome shotgun (WGS) entry which is preliminary data.</text>
</comment>
<evidence type="ECO:0000256" key="1">
    <source>
        <dbReference type="SAM" id="Phobius"/>
    </source>
</evidence>
<reference evidence="2 3" key="1">
    <citation type="submission" date="2017-10" db="EMBL/GenBank/DDBJ databases">
        <title>Draft genome of Longibacter Salinarum.</title>
        <authorList>
            <person name="Goh K.M."/>
            <person name="Shamsir M.S."/>
            <person name="Lim S.W."/>
        </authorList>
    </citation>
    <scope>NUCLEOTIDE SEQUENCE [LARGE SCALE GENOMIC DNA]</scope>
    <source>
        <strain evidence="2 3">KCTC 52045</strain>
    </source>
</reference>